<dbReference type="Pfam" id="PF07687">
    <property type="entry name" value="M20_dimer"/>
    <property type="match status" value="1"/>
</dbReference>
<comment type="similarity">
    <text evidence="1">Belongs to the peptidase M20 family.</text>
</comment>
<feature type="binding site" evidence="3">
    <location>
        <position position="135"/>
    </location>
    <ligand>
        <name>Zn(2+)</name>
        <dbReference type="ChEBI" id="CHEBI:29105"/>
        <label>2</label>
    </ligand>
</feature>
<organism evidence="5 6">
    <name type="scientific">Microvirga alba</name>
    <dbReference type="NCBI Taxonomy" id="2791025"/>
    <lineage>
        <taxon>Bacteria</taxon>
        <taxon>Pseudomonadati</taxon>
        <taxon>Pseudomonadota</taxon>
        <taxon>Alphaproteobacteria</taxon>
        <taxon>Hyphomicrobiales</taxon>
        <taxon>Methylobacteriaceae</taxon>
        <taxon>Microvirga</taxon>
    </lineage>
</organism>
<feature type="binding site" evidence="3">
    <location>
        <position position="100"/>
    </location>
    <ligand>
        <name>Zn(2+)</name>
        <dbReference type="ChEBI" id="CHEBI:29105"/>
        <label>1</label>
    </ligand>
</feature>
<dbReference type="Gene3D" id="3.40.630.10">
    <property type="entry name" value="Zn peptidases"/>
    <property type="match status" value="1"/>
</dbReference>
<dbReference type="SUPFAM" id="SSF53187">
    <property type="entry name" value="Zn-dependent exopeptidases"/>
    <property type="match status" value="1"/>
</dbReference>
<feature type="binding site" evidence="3">
    <location>
        <position position="199"/>
    </location>
    <ligand>
        <name>Zn(2+)</name>
        <dbReference type="ChEBI" id="CHEBI:29105"/>
        <label>1</label>
    </ligand>
</feature>
<dbReference type="PANTHER" id="PTHR32494">
    <property type="entry name" value="ALLANTOATE DEIMINASE-RELATED"/>
    <property type="match status" value="1"/>
</dbReference>
<dbReference type="InterPro" id="IPR011650">
    <property type="entry name" value="Peptidase_M20_dimer"/>
</dbReference>
<feature type="binding site" evidence="3">
    <location>
        <position position="89"/>
    </location>
    <ligand>
        <name>Zn(2+)</name>
        <dbReference type="ChEBI" id="CHEBI:29105"/>
        <label>1</label>
    </ligand>
</feature>
<dbReference type="InterPro" id="IPR036264">
    <property type="entry name" value="Bact_exopeptidase_dim_dom"/>
</dbReference>
<dbReference type="AlphaFoldDB" id="A0A931BUV4"/>
<protein>
    <submittedName>
        <fullName evidence="5">M20 family metallo-hydrolase</fullName>
    </submittedName>
</protein>
<feature type="domain" description="Peptidase M20 dimerisation" evidence="4">
    <location>
        <begin position="219"/>
        <end position="318"/>
    </location>
</feature>
<evidence type="ECO:0000256" key="1">
    <source>
        <dbReference type="ARBA" id="ARBA00006153"/>
    </source>
</evidence>
<evidence type="ECO:0000313" key="5">
    <source>
        <dbReference type="EMBL" id="MBF9235143.1"/>
    </source>
</evidence>
<keyword evidence="3" id="KW-0862">Zinc</keyword>
<dbReference type="NCBIfam" id="TIGR01879">
    <property type="entry name" value="hydantase"/>
    <property type="match status" value="1"/>
</dbReference>
<comment type="caution">
    <text evidence="5">The sequence shown here is derived from an EMBL/GenBank/DDBJ whole genome shotgun (WGS) entry which is preliminary data.</text>
</comment>
<dbReference type="PANTHER" id="PTHR32494:SF5">
    <property type="entry name" value="ALLANTOATE AMIDOHYDROLASE"/>
    <property type="match status" value="1"/>
</dbReference>
<dbReference type="SUPFAM" id="SSF55031">
    <property type="entry name" value="Bacterial exopeptidase dimerisation domain"/>
    <property type="match status" value="1"/>
</dbReference>
<feature type="binding site" evidence="3">
    <location>
        <position position="100"/>
    </location>
    <ligand>
        <name>Zn(2+)</name>
        <dbReference type="ChEBI" id="CHEBI:29105"/>
        <label>2</label>
    </ligand>
</feature>
<dbReference type="RefSeq" id="WP_196273136.1">
    <property type="nucleotide sequence ID" value="NZ_JADQDO010000010.1"/>
</dbReference>
<accession>A0A931BUV4</accession>
<comment type="cofactor">
    <cofactor evidence="3">
        <name>Zn(2+)</name>
        <dbReference type="ChEBI" id="CHEBI:29105"/>
    </cofactor>
    <text evidence="3">Binds 2 Zn(2+) ions per subunit.</text>
</comment>
<dbReference type="InterPro" id="IPR010158">
    <property type="entry name" value="Amidase_Cbmase"/>
</dbReference>
<evidence type="ECO:0000313" key="6">
    <source>
        <dbReference type="Proteomes" id="UP000599312"/>
    </source>
</evidence>
<feature type="binding site" evidence="3">
    <location>
        <position position="388"/>
    </location>
    <ligand>
        <name>Zn(2+)</name>
        <dbReference type="ChEBI" id="CHEBI:29105"/>
        <label>2</label>
    </ligand>
</feature>
<evidence type="ECO:0000256" key="3">
    <source>
        <dbReference type="PIRSR" id="PIRSR001235-1"/>
    </source>
</evidence>
<keyword evidence="2" id="KW-0378">Hydrolase</keyword>
<keyword evidence="6" id="KW-1185">Reference proteome</keyword>
<reference evidence="5" key="1">
    <citation type="submission" date="2020-11" db="EMBL/GenBank/DDBJ databases">
        <authorList>
            <person name="Kim M.K."/>
        </authorList>
    </citation>
    <scope>NUCLEOTIDE SEQUENCE</scope>
    <source>
        <strain evidence="5">BT350</strain>
    </source>
</reference>
<dbReference type="PIRSF" id="PIRSF001235">
    <property type="entry name" value="Amidase_carbamoylase"/>
    <property type="match status" value="1"/>
</dbReference>
<evidence type="ECO:0000259" key="4">
    <source>
        <dbReference type="Pfam" id="PF07687"/>
    </source>
</evidence>
<dbReference type="Gene3D" id="3.30.70.360">
    <property type="match status" value="1"/>
</dbReference>
<dbReference type="CDD" id="cd03884">
    <property type="entry name" value="M20_bAS"/>
    <property type="match status" value="1"/>
</dbReference>
<dbReference type="GO" id="GO:0016813">
    <property type="term" value="F:hydrolase activity, acting on carbon-nitrogen (but not peptide) bonds, in linear amidines"/>
    <property type="evidence" value="ECO:0007669"/>
    <property type="project" value="InterPro"/>
</dbReference>
<name>A0A931BUV4_9HYPH</name>
<gene>
    <name evidence="5" type="ORF">I2H38_17355</name>
</gene>
<dbReference type="Pfam" id="PF01546">
    <property type="entry name" value="Peptidase_M20"/>
    <property type="match status" value="1"/>
</dbReference>
<dbReference type="InterPro" id="IPR002933">
    <property type="entry name" value="Peptidase_M20"/>
</dbReference>
<dbReference type="GO" id="GO:0046872">
    <property type="term" value="F:metal ion binding"/>
    <property type="evidence" value="ECO:0007669"/>
    <property type="project" value="UniProtKB-KW"/>
</dbReference>
<dbReference type="EMBL" id="JADQDO010000010">
    <property type="protein sequence ID" value="MBF9235143.1"/>
    <property type="molecule type" value="Genomic_DNA"/>
</dbReference>
<sequence>MPQTNRRPSDFVDGSRLWDRHMALARFGAREDGGVDRPALSGVEADARAQIVAWGRELGLRPFTDAVANLFLRYEGRDPSLAPILVGSHIDSQPTGGKFDGVFGVVAALEAVQAIITQGERPLRSIEVVAWTNEEGSRFAPGMTGSEAFTGTRSAKELFKIQDAKGVTIQEAAEAVLSRDIDIPHRALGFPVAAFLEAHIEQGPVLEKAGIPIGVVSGIQGTRRYRVRVTGEAAHAGTALRAERKDALMAAIRMISAIDRAALEPADTMLTVGLLNVSPNAPSVVPAEAFFSIDLRHPQDEIVDQVDSEIRRITEAEKGPCEVALTQIAHARSLTFATEIRAAITRAAQRIDVPSMDIYSAAGHDARQLHYWCPTGMIFIPCHEGISHSPEEWAEPEHITAGARVLVDTIWDLATGKPPL</sequence>
<proteinExistence type="inferred from homology"/>
<evidence type="ECO:0000256" key="2">
    <source>
        <dbReference type="ARBA" id="ARBA00022801"/>
    </source>
</evidence>
<keyword evidence="3" id="KW-0479">Metal-binding</keyword>
<dbReference type="Proteomes" id="UP000599312">
    <property type="component" value="Unassembled WGS sequence"/>
</dbReference>